<dbReference type="EnsemblMetazoa" id="LLOJ007130-RA">
    <property type="protein sequence ID" value="LLOJ007130-PA"/>
    <property type="gene ID" value="LLOJ007130"/>
</dbReference>
<organism evidence="2 3">
    <name type="scientific">Lutzomyia longipalpis</name>
    <name type="common">Sand fly</name>
    <dbReference type="NCBI Taxonomy" id="7200"/>
    <lineage>
        <taxon>Eukaryota</taxon>
        <taxon>Metazoa</taxon>
        <taxon>Ecdysozoa</taxon>
        <taxon>Arthropoda</taxon>
        <taxon>Hexapoda</taxon>
        <taxon>Insecta</taxon>
        <taxon>Pterygota</taxon>
        <taxon>Neoptera</taxon>
        <taxon>Endopterygota</taxon>
        <taxon>Diptera</taxon>
        <taxon>Nematocera</taxon>
        <taxon>Psychodoidea</taxon>
        <taxon>Psychodidae</taxon>
        <taxon>Lutzomyia</taxon>
        <taxon>Lutzomyia</taxon>
    </lineage>
</organism>
<dbReference type="EMBL" id="GITU01007754">
    <property type="protein sequence ID" value="MBC1176457.1"/>
    <property type="molecule type" value="Transcribed_RNA"/>
</dbReference>
<evidence type="ECO:0000313" key="3">
    <source>
        <dbReference type="Proteomes" id="UP000092461"/>
    </source>
</evidence>
<dbReference type="EMBL" id="AJWK01023607">
    <property type="status" value="NOT_ANNOTATED_CDS"/>
    <property type="molecule type" value="Genomic_DNA"/>
</dbReference>
<evidence type="ECO:0000313" key="2">
    <source>
        <dbReference type="EnsemblMetazoa" id="LLOJ007130-PA"/>
    </source>
</evidence>
<proteinExistence type="predicted"/>
<reference evidence="2" key="3">
    <citation type="submission" date="2020-05" db="UniProtKB">
        <authorList>
            <consortium name="EnsemblMetazoa"/>
        </authorList>
    </citation>
    <scope>IDENTIFICATION</scope>
    <source>
        <strain evidence="2">Jacobina</strain>
    </source>
</reference>
<dbReference type="EMBL" id="AJWK01023609">
    <property type="status" value="NOT_ANNOTATED_CDS"/>
    <property type="molecule type" value="Genomic_DNA"/>
</dbReference>
<dbReference type="VEuPathDB" id="VectorBase:LLOJ007130"/>
<protein>
    <submittedName>
        <fullName evidence="1">Putative retrovirus-related gag polyprotein from transposon hms-beagle</fullName>
    </submittedName>
</protein>
<dbReference type="EMBL" id="AJWK01023608">
    <property type="status" value="NOT_ANNOTATED_CDS"/>
    <property type="molecule type" value="Genomic_DNA"/>
</dbReference>
<dbReference type="Proteomes" id="UP000092461">
    <property type="component" value="Unassembled WGS sequence"/>
</dbReference>
<evidence type="ECO:0000313" key="1">
    <source>
        <dbReference type="EMBL" id="MBC1176457.1"/>
    </source>
</evidence>
<accession>A0A1B0CQI1</accession>
<name>A0A1B0CQI1_LUTLO</name>
<dbReference type="AlphaFoldDB" id="A0A1B0CQI1"/>
<reference evidence="1" key="2">
    <citation type="journal article" date="2020" name="BMC">
        <title>Leishmania infection induces a limited differential gene expression in the sand fly midgut.</title>
        <authorList>
            <person name="Coutinho-Abreu I.V."/>
            <person name="Serafim T.D."/>
            <person name="Meneses C."/>
            <person name="Kamhawi S."/>
            <person name="Oliveira F."/>
            <person name="Valenzuela J.G."/>
        </authorList>
    </citation>
    <scope>NUCLEOTIDE SEQUENCE</scope>
    <source>
        <strain evidence="1">Jacobina</strain>
        <tissue evidence="1">Midgut</tissue>
    </source>
</reference>
<sequence length="419" mass="48480">MQEIVNSDLERFTAWTRENKITTNAKKTKYLVFAREPTLMHIGLDGVLIEQSLKIPDAIKGLPTFNGNPRLLFDFINNVEEILSIISPADNTPLHRLWLRAIRNKIIDDANEVLDTYGTSLDWNSIKSNLINHYSDKRNETSLIKDLHALRQNDTIEGFYSRVIEILSLLQNQINIHENNVHIRNSKSALYREMCLNVFLTGLKEPIGSVVRARDPDDLKEALEYCVVEQNIHYARRDFSTFKKQIPIQNSKQQSRPPNAQAYRSFVTPNAQAYRPFATPNAQPFRPFMSITPYQAKNAPQKPIPMEVDYSGMSKRAQQYNHPTQRPQQFNTFPQRPQQFNTQRSAAYNNAFGGQRPQNSEPPFVIIEELTNTQLVQDPEVPEDPQIALDQYEEEIVHEKEEEIEELDFQPMWPDAEIT</sequence>
<keyword evidence="3" id="KW-1185">Reference proteome</keyword>
<reference evidence="3" key="1">
    <citation type="submission" date="2012-05" db="EMBL/GenBank/DDBJ databases">
        <title>Whole Genome Assembly of Lutzomyia longipalpis.</title>
        <authorList>
            <person name="Richards S."/>
            <person name="Qu C."/>
            <person name="Dillon R."/>
            <person name="Worley K."/>
            <person name="Scherer S."/>
            <person name="Batterton M."/>
            <person name="Taylor A."/>
            <person name="Hawes A."/>
            <person name="Hernandez B."/>
            <person name="Kovar C."/>
            <person name="Mandapat C."/>
            <person name="Pham C."/>
            <person name="Qu C."/>
            <person name="Jing C."/>
            <person name="Bess C."/>
            <person name="Bandaranaike D."/>
            <person name="Ngo D."/>
            <person name="Ongeri F."/>
            <person name="Arias F."/>
            <person name="Lara F."/>
            <person name="Weissenberger G."/>
            <person name="Kamau G."/>
            <person name="Han H."/>
            <person name="Shen H."/>
            <person name="Dinh H."/>
            <person name="Khalil I."/>
            <person name="Jones J."/>
            <person name="Shafer J."/>
            <person name="Jayaseelan J."/>
            <person name="Quiroz J."/>
            <person name="Blankenburg K."/>
            <person name="Nguyen L."/>
            <person name="Jackson L."/>
            <person name="Francisco L."/>
            <person name="Tang L.-Y."/>
            <person name="Pu L.-L."/>
            <person name="Perales L."/>
            <person name="Lorensuhewa L."/>
            <person name="Munidasa M."/>
            <person name="Coyle M."/>
            <person name="Taylor M."/>
            <person name="Puazo M."/>
            <person name="Firestine M."/>
            <person name="Scheel M."/>
            <person name="Javaid M."/>
            <person name="Wang M."/>
            <person name="Li M."/>
            <person name="Tabassum N."/>
            <person name="Saada N."/>
            <person name="Osuji N."/>
            <person name="Aqrawi P."/>
            <person name="Fu Q."/>
            <person name="Thornton R."/>
            <person name="Raj R."/>
            <person name="Goodspeed R."/>
            <person name="Mata R."/>
            <person name="Najjar R."/>
            <person name="Gubbala S."/>
            <person name="Lee S."/>
            <person name="Denson S."/>
            <person name="Patil S."/>
            <person name="Macmil S."/>
            <person name="Qi S."/>
            <person name="Matskevitch T."/>
            <person name="Palculict T."/>
            <person name="Mathew T."/>
            <person name="Vee V."/>
            <person name="Velamala V."/>
            <person name="Korchina V."/>
            <person name="Cai W."/>
            <person name="Liu W."/>
            <person name="Dai W."/>
            <person name="Zou X."/>
            <person name="Zhu Y."/>
            <person name="Zhang Y."/>
            <person name="Wu Y.-Q."/>
            <person name="Xin Y."/>
            <person name="Nazarath L."/>
            <person name="Kovar C."/>
            <person name="Han Y."/>
            <person name="Muzny D."/>
            <person name="Gibbs R."/>
        </authorList>
    </citation>
    <scope>NUCLEOTIDE SEQUENCE [LARGE SCALE GENOMIC DNA]</scope>
    <source>
        <strain evidence="3">Jacobina</strain>
    </source>
</reference>